<comment type="catalytic activity">
    <reaction evidence="16 20">
        <text>DNA(n) + a 2'-deoxyribonucleoside 5'-triphosphate = DNA(n+1) + diphosphate</text>
        <dbReference type="Rhea" id="RHEA:22508"/>
        <dbReference type="Rhea" id="RHEA-COMP:17339"/>
        <dbReference type="Rhea" id="RHEA-COMP:17340"/>
        <dbReference type="ChEBI" id="CHEBI:33019"/>
        <dbReference type="ChEBI" id="CHEBI:61560"/>
        <dbReference type="ChEBI" id="CHEBI:173112"/>
        <dbReference type="EC" id="2.7.7.7"/>
    </reaction>
</comment>
<evidence type="ECO:0000313" key="23">
    <source>
        <dbReference type="EMBL" id="QDH17634.1"/>
    </source>
</evidence>
<dbReference type="GO" id="GO:0003887">
    <property type="term" value="F:DNA-directed DNA polymerase activity"/>
    <property type="evidence" value="ECO:0007669"/>
    <property type="project" value="UniProtKB-KW"/>
</dbReference>
<keyword evidence="24" id="KW-1185">Reference proteome</keyword>
<feature type="binding site" evidence="18">
    <location>
        <position position="58"/>
    </location>
    <ligand>
        <name>substrate</name>
    </ligand>
</feature>
<dbReference type="InterPro" id="IPR012337">
    <property type="entry name" value="RNaseH-like_sf"/>
</dbReference>
<evidence type="ECO:0000256" key="21">
    <source>
        <dbReference type="SAM" id="MobiDB-lite"/>
    </source>
</evidence>
<evidence type="ECO:0000256" key="20">
    <source>
        <dbReference type="RuleBase" id="RU364087"/>
    </source>
</evidence>
<evidence type="ECO:0000256" key="4">
    <source>
        <dbReference type="ARBA" id="ARBA00022679"/>
    </source>
</evidence>
<keyword evidence="9 20" id="KW-0378">Hydrolase</keyword>
<dbReference type="KEGG" id="ssam:E3D00_08730"/>
<keyword evidence="7 20" id="KW-0540">Nuclease</keyword>
<keyword evidence="6 20" id="KW-0235">DNA replication</keyword>
<gene>
    <name evidence="20 23" type="primary">dnaQ</name>
    <name evidence="23" type="ORF">E3D00_08730</name>
</gene>
<evidence type="ECO:0000256" key="7">
    <source>
        <dbReference type="ARBA" id="ARBA00022722"/>
    </source>
</evidence>
<dbReference type="PANTHER" id="PTHR30231">
    <property type="entry name" value="DNA POLYMERASE III SUBUNIT EPSILON"/>
    <property type="match status" value="1"/>
</dbReference>
<dbReference type="PANTHER" id="PTHR30231:SF41">
    <property type="entry name" value="DNA POLYMERASE III SUBUNIT EPSILON"/>
    <property type="match status" value="1"/>
</dbReference>
<proteinExistence type="predicted"/>
<evidence type="ECO:0000256" key="18">
    <source>
        <dbReference type="PIRSR" id="PIRSR606309-2"/>
    </source>
</evidence>
<evidence type="ECO:0000313" key="24">
    <source>
        <dbReference type="Proteomes" id="UP000316313"/>
    </source>
</evidence>
<dbReference type="NCBIfam" id="TIGR00573">
    <property type="entry name" value="dnaq"/>
    <property type="match status" value="1"/>
</dbReference>
<keyword evidence="12 20" id="KW-0239">DNA-directed DNA polymerase</keyword>
<dbReference type="OrthoDB" id="9804290at2"/>
<evidence type="ECO:0000256" key="12">
    <source>
        <dbReference type="ARBA" id="ARBA00022932"/>
    </source>
</evidence>
<dbReference type="EC" id="2.7.7.7" evidence="2 20"/>
<evidence type="ECO:0000256" key="16">
    <source>
        <dbReference type="ARBA" id="ARBA00049244"/>
    </source>
</evidence>
<feature type="binding site" evidence="18">
    <location>
        <position position="10"/>
    </location>
    <ligand>
        <name>substrate</name>
    </ligand>
</feature>
<evidence type="ECO:0000259" key="22">
    <source>
        <dbReference type="SMART" id="SM00479"/>
    </source>
</evidence>
<keyword evidence="10 20" id="KW-0269">Exonuclease</keyword>
<comment type="function">
    <text evidence="14 20">DNA polymerase III is a complex, multichain enzyme responsible for most of the replicative synthesis in bacteria. The epsilon subunit contain the editing function and is a proofreading 3'-5' exonuclease.</text>
</comment>
<dbReference type="SMART" id="SM00479">
    <property type="entry name" value="EXOIII"/>
    <property type="match status" value="1"/>
</dbReference>
<name>A0A4Y6UKN9_9PROT</name>
<dbReference type="InterPro" id="IPR013520">
    <property type="entry name" value="Ribonucl_H"/>
</dbReference>
<evidence type="ECO:0000256" key="19">
    <source>
        <dbReference type="PIRSR" id="PIRSR606309-3"/>
    </source>
</evidence>
<dbReference type="RefSeq" id="WP_141461772.1">
    <property type="nucleotide sequence ID" value="NZ_CP038141.1"/>
</dbReference>
<feature type="binding site" evidence="18">
    <location>
        <position position="157"/>
    </location>
    <ligand>
        <name>substrate</name>
    </ligand>
</feature>
<accession>A0A4Y6UKN9</accession>
<evidence type="ECO:0000256" key="15">
    <source>
        <dbReference type="ARBA" id="ARBA00026073"/>
    </source>
</evidence>
<organism evidence="23 24">
    <name type="scientific">Swingsia samuiensis</name>
    <dbReference type="NCBI Taxonomy" id="1293412"/>
    <lineage>
        <taxon>Bacteria</taxon>
        <taxon>Pseudomonadati</taxon>
        <taxon>Pseudomonadota</taxon>
        <taxon>Alphaproteobacteria</taxon>
        <taxon>Acetobacterales</taxon>
        <taxon>Acetobacteraceae</taxon>
        <taxon>Swingsia</taxon>
    </lineage>
</organism>
<comment type="cofactor">
    <cofactor evidence="1 20">
        <name>Mn(2+)</name>
        <dbReference type="ChEBI" id="CHEBI:29035"/>
    </cofactor>
</comment>
<feature type="binding site" evidence="19">
    <location>
        <position position="157"/>
    </location>
    <ligand>
        <name>a divalent metal cation</name>
        <dbReference type="ChEBI" id="CHEBI:60240"/>
        <label>1</label>
        <note>catalytic</note>
    </ligand>
</feature>
<keyword evidence="5 20" id="KW-0548">Nucleotidyltransferase</keyword>
<feature type="binding site" evidence="19">
    <location>
        <position position="8"/>
    </location>
    <ligand>
        <name>a divalent metal cation</name>
        <dbReference type="ChEBI" id="CHEBI:60240"/>
        <label>1</label>
        <note>catalytic</note>
    </ligand>
</feature>
<evidence type="ECO:0000256" key="11">
    <source>
        <dbReference type="ARBA" id="ARBA00022842"/>
    </source>
</evidence>
<dbReference type="CDD" id="cd06131">
    <property type="entry name" value="DNA_pol_III_epsilon_Ecoli_like"/>
    <property type="match status" value="1"/>
</dbReference>
<keyword evidence="11 19" id="KW-0460">Magnesium</keyword>
<evidence type="ECO:0000256" key="10">
    <source>
        <dbReference type="ARBA" id="ARBA00022839"/>
    </source>
</evidence>
<sequence length="229" mass="25833">MKRSILFDTETTGFDPEQGDRIIEIAALELIDDLPSGKQFHVLIHPERDIPEEATKVHGFRIEDLEGKPKFAEIAEEFLGFIGASPMIAHNARFDFKFVNAELSRAGFSELDYKSRAVDTVEMARKKFPGLPASLDALCRRFNIDLSERGTHNALLDCRLLADVYLELIGGRQRGLGLSGPARNRRSLQGQDTLSDRIPRQMTPPTAEEIAMHEAFIDTLKDPVWRRSE</sequence>
<dbReference type="Pfam" id="PF00929">
    <property type="entry name" value="RNase_T"/>
    <property type="match status" value="1"/>
</dbReference>
<feature type="binding site" evidence="18">
    <location>
        <position position="8"/>
    </location>
    <ligand>
        <name>substrate</name>
    </ligand>
</feature>
<feature type="binding site" evidence="19">
    <location>
        <position position="10"/>
    </location>
    <ligand>
        <name>a divalent metal cation</name>
        <dbReference type="ChEBI" id="CHEBI:60240"/>
        <label>1</label>
        <note>catalytic</note>
    </ligand>
</feature>
<dbReference type="GO" id="GO:0008408">
    <property type="term" value="F:3'-5' exonuclease activity"/>
    <property type="evidence" value="ECO:0007669"/>
    <property type="project" value="TreeGrafter"/>
</dbReference>
<comment type="cofactor">
    <cofactor evidence="19">
        <name>Mg(2+)</name>
        <dbReference type="ChEBI" id="CHEBI:18420"/>
    </cofactor>
    <cofactor evidence="19">
        <name>Mn(2+)</name>
        <dbReference type="ChEBI" id="CHEBI:29035"/>
    </cofactor>
    <text evidence="19">Binds 2 divalent metal cations. Magnesium or manganese.</text>
</comment>
<dbReference type="Proteomes" id="UP000316313">
    <property type="component" value="Chromosome"/>
</dbReference>
<dbReference type="GO" id="GO:0003677">
    <property type="term" value="F:DNA binding"/>
    <property type="evidence" value="ECO:0007669"/>
    <property type="project" value="InterPro"/>
</dbReference>
<dbReference type="NCBIfam" id="NF004316">
    <property type="entry name" value="PRK05711.1"/>
    <property type="match status" value="1"/>
</dbReference>
<dbReference type="AlphaFoldDB" id="A0A4Y6UKN9"/>
<feature type="domain" description="Exonuclease" evidence="22">
    <location>
        <begin position="3"/>
        <end position="174"/>
    </location>
</feature>
<feature type="active site" description="Proton acceptor" evidence="17">
    <location>
        <position position="152"/>
    </location>
</feature>
<evidence type="ECO:0000256" key="3">
    <source>
        <dbReference type="ARBA" id="ARBA00020352"/>
    </source>
</evidence>
<dbReference type="InterPro" id="IPR006054">
    <property type="entry name" value="DnaQ"/>
</dbReference>
<dbReference type="NCBIfam" id="TIGR01406">
    <property type="entry name" value="dnaQ_proteo"/>
    <property type="match status" value="1"/>
</dbReference>
<dbReference type="GO" id="GO:0046872">
    <property type="term" value="F:metal ion binding"/>
    <property type="evidence" value="ECO:0007669"/>
    <property type="project" value="UniProtKB-KW"/>
</dbReference>
<keyword evidence="13 19" id="KW-0464">Manganese</keyword>
<feature type="binding site" evidence="18">
    <location>
        <position position="53"/>
    </location>
    <ligand>
        <name>substrate</name>
    </ligand>
</feature>
<dbReference type="GO" id="GO:0045004">
    <property type="term" value="P:DNA replication proofreading"/>
    <property type="evidence" value="ECO:0007669"/>
    <property type="project" value="TreeGrafter"/>
</dbReference>
<evidence type="ECO:0000256" key="9">
    <source>
        <dbReference type="ARBA" id="ARBA00022801"/>
    </source>
</evidence>
<evidence type="ECO:0000256" key="2">
    <source>
        <dbReference type="ARBA" id="ARBA00012417"/>
    </source>
</evidence>
<evidence type="ECO:0000256" key="13">
    <source>
        <dbReference type="ARBA" id="ARBA00023211"/>
    </source>
</evidence>
<comment type="subunit">
    <text evidence="15 20">DNA polymerase III contains a core (composed of alpha, epsilon and theta chains) that associates with a tau subunit. This core dimerizes to form the POLIII' complex. PolIII' associates with the gamma complex (composed of gamma, delta, delta', psi and chi chains) and with the beta chain to form the complete DNA polymerase III complex.</text>
</comment>
<keyword evidence="4 20" id="KW-0808">Transferase</keyword>
<dbReference type="FunFam" id="3.30.420.10:FF:000012">
    <property type="entry name" value="DNA polymerase III subunit epsilon"/>
    <property type="match status" value="1"/>
</dbReference>
<reference evidence="23 24" key="1">
    <citation type="submission" date="2019-03" db="EMBL/GenBank/DDBJ databases">
        <title>The complete genome sequence of Swingsia samuiensis NBRC107927(T).</title>
        <authorList>
            <person name="Chua K.-O."/>
            <person name="Chan K.-G."/>
            <person name="See-Too W.-S."/>
        </authorList>
    </citation>
    <scope>NUCLEOTIDE SEQUENCE [LARGE SCALE GENOMIC DNA]</scope>
    <source>
        <strain evidence="23 24">AH83</strain>
    </source>
</reference>
<feature type="region of interest" description="Disordered" evidence="21">
    <location>
        <begin position="179"/>
        <end position="200"/>
    </location>
</feature>
<evidence type="ECO:0000256" key="1">
    <source>
        <dbReference type="ARBA" id="ARBA00001936"/>
    </source>
</evidence>
<dbReference type="InterPro" id="IPR006309">
    <property type="entry name" value="DnaQ_proteo"/>
</dbReference>
<evidence type="ECO:0000256" key="17">
    <source>
        <dbReference type="PIRSR" id="PIRSR606309-1"/>
    </source>
</evidence>
<dbReference type="Gene3D" id="3.30.420.10">
    <property type="entry name" value="Ribonuclease H-like superfamily/Ribonuclease H"/>
    <property type="match status" value="1"/>
</dbReference>
<keyword evidence="8 19" id="KW-0479">Metal-binding</keyword>
<dbReference type="EMBL" id="CP038141">
    <property type="protein sequence ID" value="QDH17634.1"/>
    <property type="molecule type" value="Genomic_DNA"/>
</dbReference>
<protein>
    <recommendedName>
        <fullName evidence="3 20">DNA polymerase III subunit epsilon</fullName>
        <ecNumber evidence="2 20">2.7.7.7</ecNumber>
    </recommendedName>
</protein>
<evidence type="ECO:0000256" key="14">
    <source>
        <dbReference type="ARBA" id="ARBA00025483"/>
    </source>
</evidence>
<evidence type="ECO:0000256" key="8">
    <source>
        <dbReference type="ARBA" id="ARBA00022723"/>
    </source>
</evidence>
<evidence type="ECO:0000256" key="6">
    <source>
        <dbReference type="ARBA" id="ARBA00022705"/>
    </source>
</evidence>
<dbReference type="SUPFAM" id="SSF53098">
    <property type="entry name" value="Ribonuclease H-like"/>
    <property type="match status" value="1"/>
</dbReference>
<evidence type="ECO:0000256" key="5">
    <source>
        <dbReference type="ARBA" id="ARBA00022695"/>
    </source>
</evidence>
<dbReference type="InterPro" id="IPR036397">
    <property type="entry name" value="RNaseH_sf"/>
</dbReference>
<dbReference type="GO" id="GO:0005829">
    <property type="term" value="C:cytosol"/>
    <property type="evidence" value="ECO:0007669"/>
    <property type="project" value="TreeGrafter"/>
</dbReference>